<evidence type="ECO:0000313" key="2">
    <source>
        <dbReference type="Proteomes" id="UP000030185"/>
    </source>
</evidence>
<organism evidence="1 2">
    <name type="scientific">Sporocytophaga myxococcoides</name>
    <dbReference type="NCBI Taxonomy" id="153721"/>
    <lineage>
        <taxon>Bacteria</taxon>
        <taxon>Pseudomonadati</taxon>
        <taxon>Bacteroidota</taxon>
        <taxon>Cytophagia</taxon>
        <taxon>Cytophagales</taxon>
        <taxon>Cytophagaceae</taxon>
        <taxon>Sporocytophaga</taxon>
    </lineage>
</organism>
<dbReference type="EMBL" id="BBLT01000006">
    <property type="protein sequence ID" value="GAL86125.1"/>
    <property type="molecule type" value="Genomic_DNA"/>
</dbReference>
<proteinExistence type="predicted"/>
<keyword evidence="2" id="KW-1185">Reference proteome</keyword>
<dbReference type="Proteomes" id="UP000030185">
    <property type="component" value="Unassembled WGS sequence"/>
</dbReference>
<comment type="caution">
    <text evidence="1">The sequence shown here is derived from an EMBL/GenBank/DDBJ whole genome shotgun (WGS) entry which is preliminary data.</text>
</comment>
<reference evidence="1 2" key="1">
    <citation type="submission" date="2014-09" db="EMBL/GenBank/DDBJ databases">
        <title>Sporocytophaga myxococcoides PG-01 genome sequencing.</title>
        <authorList>
            <person name="Liu L."/>
            <person name="Gao P.J."/>
            <person name="Chen G.J."/>
            <person name="Wang L.S."/>
        </authorList>
    </citation>
    <scope>NUCLEOTIDE SEQUENCE [LARGE SCALE GENOMIC DNA]</scope>
    <source>
        <strain evidence="1 2">PG-01</strain>
    </source>
</reference>
<dbReference type="STRING" id="153721.MYP_3354"/>
<accession>A0A098LGN1</accession>
<gene>
    <name evidence="1" type="ORF">MYP_3354</name>
</gene>
<dbReference type="AlphaFoldDB" id="A0A098LGN1"/>
<evidence type="ECO:0000313" key="1">
    <source>
        <dbReference type="EMBL" id="GAL86125.1"/>
    </source>
</evidence>
<name>A0A098LGN1_9BACT</name>
<sequence length="219" mass="25620">MMEENDSREDIIKPGICDTILQYFNNYQIKPVIDNSYNDGNDTTTIFKVGNHIVYWKYDETTTIVKIDNQYLNLEAENIEGSYSIGGIRLYSINNKEIIVIEFYVNGCGGNCFGGNSLFYDVQKKTTSYFSYFAMNCFSLYDFDKDRTINLLSPKFEGDFHGPFYESYSLYTLNEDGFFKQEVDQSGKPYFIKIFYPERSPEMGMQCEIAKMNWFEKIK</sequence>
<protein>
    <submittedName>
        <fullName evidence="1">Uncharacterized protein</fullName>
    </submittedName>
</protein>